<protein>
    <submittedName>
        <fullName evidence="1">Uncharacterized protein</fullName>
    </submittedName>
</protein>
<accession>A0A411MQL6</accession>
<name>A0A411MQL6_9PSED</name>
<keyword evidence="2" id="KW-1185">Reference proteome</keyword>
<gene>
    <name evidence="1" type="ORF">EXN22_16195</name>
</gene>
<dbReference type="OrthoDB" id="6711434at2"/>
<dbReference type="Proteomes" id="UP000291130">
    <property type="component" value="Chromosome"/>
</dbReference>
<dbReference type="EMBL" id="CP035952">
    <property type="protein sequence ID" value="QBF29105.1"/>
    <property type="molecule type" value="Genomic_DNA"/>
</dbReference>
<dbReference type="KEGG" id="ptk:EXN22_16195"/>
<organism evidence="1 2">
    <name type="scientific">Pseudomonas tructae</name>
    <dbReference type="NCBI Taxonomy" id="2518644"/>
    <lineage>
        <taxon>Bacteria</taxon>
        <taxon>Pseudomonadati</taxon>
        <taxon>Pseudomonadota</taxon>
        <taxon>Gammaproteobacteria</taxon>
        <taxon>Pseudomonadales</taxon>
        <taxon>Pseudomonadaceae</taxon>
        <taxon>Pseudomonas</taxon>
    </lineage>
</organism>
<reference evidence="1 2" key="1">
    <citation type="submission" date="2019-02" db="EMBL/GenBank/DDBJ databases">
        <title>Complete genome sequence of Pseudomonas sp. SNU WT1 isolated from rainbow trout.</title>
        <authorList>
            <person name="Oh W.T."/>
            <person name="Park S.C."/>
        </authorList>
    </citation>
    <scope>NUCLEOTIDE SEQUENCE [LARGE SCALE GENOMIC DNA]</scope>
    <source>
        <strain evidence="1 2">SNU WT1</strain>
    </source>
</reference>
<evidence type="ECO:0000313" key="2">
    <source>
        <dbReference type="Proteomes" id="UP000291130"/>
    </source>
</evidence>
<dbReference type="AlphaFoldDB" id="A0A411MQL6"/>
<evidence type="ECO:0000313" key="1">
    <source>
        <dbReference type="EMBL" id="QBF29105.1"/>
    </source>
</evidence>
<sequence length="158" mass="17534">MSKPAAALVKVREWHIKALLDDLRPADALELAAIRGWSPAKEVRHAVATATHCATCIVDGKVVAIFGDTRHDAVHGLPWMMSSTWINTSRRQFLAECPGVIAGMRSRHQLLINMIDTRNTLAIRWLKWCGFTFLPAVPYGINGESFYPFTMEGTACAQ</sequence>
<proteinExistence type="predicted"/>